<evidence type="ECO:0000256" key="2">
    <source>
        <dbReference type="ARBA" id="ARBA00011085"/>
    </source>
</evidence>
<evidence type="ECO:0000256" key="7">
    <source>
        <dbReference type="ARBA" id="ARBA00023136"/>
    </source>
</evidence>
<keyword evidence="12" id="KW-1185">Reference proteome</keyword>
<organism evidence="11 12">
    <name type="scientific">Grifola frondosa</name>
    <name type="common">Maitake</name>
    <name type="synonym">Polyporus frondosus</name>
    <dbReference type="NCBI Taxonomy" id="5627"/>
    <lineage>
        <taxon>Eukaryota</taxon>
        <taxon>Fungi</taxon>
        <taxon>Dikarya</taxon>
        <taxon>Basidiomycota</taxon>
        <taxon>Agaricomycotina</taxon>
        <taxon>Agaricomycetes</taxon>
        <taxon>Polyporales</taxon>
        <taxon>Grifolaceae</taxon>
        <taxon>Grifola</taxon>
    </lineage>
</organism>
<feature type="transmembrane region" description="Helical" evidence="10">
    <location>
        <begin position="162"/>
        <end position="184"/>
    </location>
</feature>
<comment type="caution">
    <text evidence="11">The sequence shown here is derived from an EMBL/GenBank/DDBJ whole genome shotgun (WGS) entry which is preliminary data.</text>
</comment>
<evidence type="ECO:0000313" key="11">
    <source>
        <dbReference type="EMBL" id="OBZ74569.1"/>
    </source>
</evidence>
<keyword evidence="9" id="KW-0807">Transducer</keyword>
<dbReference type="OMA" id="ATTEICC"/>
<dbReference type="Pfam" id="PF02076">
    <property type="entry name" value="STE3"/>
    <property type="match status" value="1"/>
</dbReference>
<keyword evidence="5 10" id="KW-1133">Transmembrane helix</keyword>
<comment type="similarity">
    <text evidence="2">Belongs to the G-protein coupled receptor 4 family.</text>
</comment>
<gene>
    <name evidence="11" type="primary">BAR3_0</name>
    <name evidence="11" type="ORF">A0H81_05270</name>
</gene>
<keyword evidence="3" id="KW-0589">Pheromone response</keyword>
<dbReference type="PANTHER" id="PTHR28097:SF1">
    <property type="entry name" value="PHEROMONE A FACTOR RECEPTOR"/>
    <property type="match status" value="1"/>
</dbReference>
<feature type="transmembrane region" description="Helical" evidence="10">
    <location>
        <begin position="6"/>
        <end position="26"/>
    </location>
</feature>
<dbReference type="PRINTS" id="PR00901">
    <property type="entry name" value="PHEROMONEBAR"/>
</dbReference>
<dbReference type="InterPro" id="IPR001499">
    <property type="entry name" value="GPCR_STE3"/>
</dbReference>
<evidence type="ECO:0000256" key="10">
    <source>
        <dbReference type="SAM" id="Phobius"/>
    </source>
</evidence>
<feature type="transmembrane region" description="Helical" evidence="10">
    <location>
        <begin position="70"/>
        <end position="89"/>
    </location>
</feature>
<comment type="subcellular location">
    <subcellularLocation>
        <location evidence="1">Membrane</location>
        <topology evidence="1">Multi-pass membrane protein</topology>
    </subcellularLocation>
</comment>
<evidence type="ECO:0000256" key="8">
    <source>
        <dbReference type="ARBA" id="ARBA00023170"/>
    </source>
</evidence>
<feature type="transmembrane region" description="Helical" evidence="10">
    <location>
        <begin position="38"/>
        <end position="58"/>
    </location>
</feature>
<dbReference type="InterPro" id="IPR000481">
    <property type="entry name" value="GPCR_Pheromne_B_alpha_rcpt"/>
</dbReference>
<evidence type="ECO:0000256" key="9">
    <source>
        <dbReference type="ARBA" id="ARBA00023224"/>
    </source>
</evidence>
<evidence type="ECO:0000256" key="6">
    <source>
        <dbReference type="ARBA" id="ARBA00023040"/>
    </source>
</evidence>
<keyword evidence="7 10" id="KW-0472">Membrane</keyword>
<dbReference type="CDD" id="cd14966">
    <property type="entry name" value="7tmD_STE3"/>
    <property type="match status" value="1"/>
</dbReference>
<dbReference type="PANTHER" id="PTHR28097">
    <property type="entry name" value="PHEROMONE A FACTOR RECEPTOR"/>
    <property type="match status" value="1"/>
</dbReference>
<sequence length="428" mass="47662">MSDPTYPLFPVFAFLAFILTLVPLPWHLQAWNSATCFYMFWASIASLNEFVNSVVWAGNALNPTPIWCDISTRIMIGASVGIPAASLCINRRLYIIACVQTATITRPEKLRAVLIDSLICLLFPILVIALSYIVQGHRFNIFEDIGCFPAIYNTLLAYFLVYWWPLVLGLISAVYCILSIRSFLKRRVQFNQLLASKQSSLTIGRYFRLMALATTELLLTVPISTYAIYLNATAQPVGPWRSWADTHFAFARVDQIPDLIWRMDHDIVVAQELGRWLSPVCGLIFFAYFGFASEARRHYRLAFWAVARHFGLQPAASKRPLAGSSFGSFDSSAKSPSGCPLPPYVPRTPTLVGADYHKNGEEPVSPNVSNISPTDSAFSNDYSIAYIDIEMTYGARIPSFVSLEVDGSVSSEPPSPVIHHDGDHAGRI</sequence>
<dbReference type="Proteomes" id="UP000092993">
    <property type="component" value="Unassembled WGS sequence"/>
</dbReference>
<evidence type="ECO:0000313" key="12">
    <source>
        <dbReference type="Proteomes" id="UP000092993"/>
    </source>
</evidence>
<proteinExistence type="inferred from homology"/>
<evidence type="ECO:0000256" key="5">
    <source>
        <dbReference type="ARBA" id="ARBA00022989"/>
    </source>
</evidence>
<keyword evidence="6" id="KW-0297">G-protein coupled receptor</keyword>
<keyword evidence="8 11" id="KW-0675">Receptor</keyword>
<evidence type="ECO:0000256" key="1">
    <source>
        <dbReference type="ARBA" id="ARBA00004141"/>
    </source>
</evidence>
<dbReference type="AlphaFoldDB" id="A0A1C7MDV7"/>
<accession>A0A1C7MDV7</accession>
<protein>
    <submittedName>
        <fullName evidence="11">Pheromone B alpha 3 receptor</fullName>
    </submittedName>
</protein>
<feature type="transmembrane region" description="Helical" evidence="10">
    <location>
        <begin position="205"/>
        <end position="229"/>
    </location>
</feature>
<keyword evidence="4 10" id="KW-0812">Transmembrane</keyword>
<reference evidence="11 12" key="1">
    <citation type="submission" date="2016-03" db="EMBL/GenBank/DDBJ databases">
        <title>Whole genome sequencing of Grifola frondosa 9006-11.</title>
        <authorList>
            <person name="Min B."/>
            <person name="Park H."/>
            <person name="Kim J.-G."/>
            <person name="Cho H."/>
            <person name="Oh Y.-L."/>
            <person name="Kong W.-S."/>
            <person name="Choi I.-G."/>
        </authorList>
    </citation>
    <scope>NUCLEOTIDE SEQUENCE [LARGE SCALE GENOMIC DNA]</scope>
    <source>
        <strain evidence="11 12">9006-11</strain>
    </source>
</reference>
<feature type="transmembrane region" description="Helical" evidence="10">
    <location>
        <begin position="110"/>
        <end position="134"/>
    </location>
</feature>
<dbReference type="GO" id="GO:0005886">
    <property type="term" value="C:plasma membrane"/>
    <property type="evidence" value="ECO:0007669"/>
    <property type="project" value="TreeGrafter"/>
</dbReference>
<dbReference type="STRING" id="5627.A0A1C7MDV7"/>
<feature type="transmembrane region" description="Helical" evidence="10">
    <location>
        <begin position="273"/>
        <end position="291"/>
    </location>
</feature>
<evidence type="ECO:0000256" key="3">
    <source>
        <dbReference type="ARBA" id="ARBA00022507"/>
    </source>
</evidence>
<dbReference type="EMBL" id="LUGG01000005">
    <property type="protein sequence ID" value="OBZ74569.1"/>
    <property type="molecule type" value="Genomic_DNA"/>
</dbReference>
<dbReference type="PRINTS" id="PR00899">
    <property type="entry name" value="GPCRSTE3"/>
</dbReference>
<dbReference type="GO" id="GO:0000750">
    <property type="term" value="P:pheromone-dependent signal transduction involved in conjugation with cellular fusion"/>
    <property type="evidence" value="ECO:0007669"/>
    <property type="project" value="TreeGrafter"/>
</dbReference>
<name>A0A1C7MDV7_GRIFR</name>
<dbReference type="OrthoDB" id="2874149at2759"/>
<dbReference type="GO" id="GO:0004934">
    <property type="term" value="F:mating-type alpha-factor pheromone receptor activity"/>
    <property type="evidence" value="ECO:0007669"/>
    <property type="project" value="InterPro"/>
</dbReference>
<evidence type="ECO:0000256" key="4">
    <source>
        <dbReference type="ARBA" id="ARBA00022692"/>
    </source>
</evidence>